<keyword evidence="2" id="KW-1185">Reference proteome</keyword>
<protein>
    <submittedName>
        <fullName evidence="1">Uncharacterized protein</fullName>
    </submittedName>
</protein>
<reference evidence="1 2" key="1">
    <citation type="submission" date="2021-06" db="EMBL/GenBank/DDBJ databases">
        <title>Caerostris extrusa draft genome.</title>
        <authorList>
            <person name="Kono N."/>
            <person name="Arakawa K."/>
        </authorList>
    </citation>
    <scope>NUCLEOTIDE SEQUENCE [LARGE SCALE GENOMIC DNA]</scope>
</reference>
<accession>A0AAV4MRY0</accession>
<sequence>MSCRKLPVCSPVAVAWKFTAEAVLPQDIYPLHPSSHFPPASPVIFQTPLSVCPIAGVRLLEWFLFEDFGHPEEAIDDETGGINPQYNKTGRVWGTNK</sequence>
<evidence type="ECO:0000313" key="1">
    <source>
        <dbReference type="EMBL" id="GIX74630.1"/>
    </source>
</evidence>
<name>A0AAV4MRY0_CAEEX</name>
<dbReference type="EMBL" id="BPLR01002518">
    <property type="protein sequence ID" value="GIX74630.1"/>
    <property type="molecule type" value="Genomic_DNA"/>
</dbReference>
<evidence type="ECO:0000313" key="2">
    <source>
        <dbReference type="Proteomes" id="UP001054945"/>
    </source>
</evidence>
<dbReference type="AlphaFoldDB" id="A0AAV4MRY0"/>
<comment type="caution">
    <text evidence="1">The sequence shown here is derived from an EMBL/GenBank/DDBJ whole genome shotgun (WGS) entry which is preliminary data.</text>
</comment>
<dbReference type="Proteomes" id="UP001054945">
    <property type="component" value="Unassembled WGS sequence"/>
</dbReference>
<gene>
    <name evidence="1" type="ORF">CEXT_516821</name>
</gene>
<proteinExistence type="predicted"/>
<organism evidence="1 2">
    <name type="scientific">Caerostris extrusa</name>
    <name type="common">Bark spider</name>
    <name type="synonym">Caerostris bankana</name>
    <dbReference type="NCBI Taxonomy" id="172846"/>
    <lineage>
        <taxon>Eukaryota</taxon>
        <taxon>Metazoa</taxon>
        <taxon>Ecdysozoa</taxon>
        <taxon>Arthropoda</taxon>
        <taxon>Chelicerata</taxon>
        <taxon>Arachnida</taxon>
        <taxon>Araneae</taxon>
        <taxon>Araneomorphae</taxon>
        <taxon>Entelegynae</taxon>
        <taxon>Araneoidea</taxon>
        <taxon>Araneidae</taxon>
        <taxon>Caerostris</taxon>
    </lineage>
</organism>